<keyword evidence="10" id="KW-0418">Kinase</keyword>
<dbReference type="EMBL" id="CP031222">
    <property type="protein sequence ID" value="AXI03391.1"/>
    <property type="molecule type" value="Genomic_DNA"/>
</dbReference>
<evidence type="ECO:0000256" key="12">
    <source>
        <dbReference type="ARBA" id="ARBA00022989"/>
    </source>
</evidence>
<evidence type="ECO:0000256" key="7">
    <source>
        <dbReference type="ARBA" id="ARBA00022679"/>
    </source>
</evidence>
<keyword evidence="6" id="KW-0597">Phosphoprotein</keyword>
<dbReference type="InterPro" id="IPR036097">
    <property type="entry name" value="HisK_dim/P_sf"/>
</dbReference>
<dbReference type="InterPro" id="IPR003594">
    <property type="entry name" value="HATPase_dom"/>
</dbReference>
<dbReference type="KEGG" id="mbah:HYN46_11390"/>
<keyword evidence="11" id="KW-0067">ATP-binding</keyword>
<comment type="catalytic activity">
    <reaction evidence="1">
        <text>ATP + protein L-histidine = ADP + protein N-phospho-L-histidine.</text>
        <dbReference type="EC" id="2.7.13.3"/>
    </reaction>
</comment>
<evidence type="ECO:0000256" key="2">
    <source>
        <dbReference type="ARBA" id="ARBA00004429"/>
    </source>
</evidence>
<feature type="transmembrane region" description="Helical" evidence="15">
    <location>
        <begin position="38"/>
        <end position="62"/>
    </location>
</feature>
<dbReference type="PRINTS" id="PR00344">
    <property type="entry name" value="BCTRLSENSOR"/>
</dbReference>
<dbReference type="PANTHER" id="PTHR44936">
    <property type="entry name" value="SENSOR PROTEIN CREC"/>
    <property type="match status" value="1"/>
</dbReference>
<evidence type="ECO:0000256" key="13">
    <source>
        <dbReference type="ARBA" id="ARBA00023012"/>
    </source>
</evidence>
<comment type="subcellular location">
    <subcellularLocation>
        <location evidence="2">Cell inner membrane</location>
        <topology evidence="2">Multi-pass membrane protein</topology>
    </subcellularLocation>
</comment>
<evidence type="ECO:0000256" key="4">
    <source>
        <dbReference type="ARBA" id="ARBA00022475"/>
    </source>
</evidence>
<feature type="transmembrane region" description="Helical" evidence="15">
    <location>
        <begin position="183"/>
        <end position="205"/>
    </location>
</feature>
<keyword evidence="7" id="KW-0808">Transferase</keyword>
<dbReference type="InterPro" id="IPR036890">
    <property type="entry name" value="HATPase_C_sf"/>
</dbReference>
<keyword evidence="4" id="KW-1003">Cell membrane</keyword>
<keyword evidence="19" id="KW-1185">Reference proteome</keyword>
<keyword evidence="9" id="KW-0547">Nucleotide-binding</keyword>
<dbReference type="EC" id="2.7.13.3" evidence="3"/>
<evidence type="ECO:0000256" key="11">
    <source>
        <dbReference type="ARBA" id="ARBA00022840"/>
    </source>
</evidence>
<dbReference type="GO" id="GO:0005886">
    <property type="term" value="C:plasma membrane"/>
    <property type="evidence" value="ECO:0007669"/>
    <property type="project" value="UniProtKB-SubCell"/>
</dbReference>
<evidence type="ECO:0000256" key="8">
    <source>
        <dbReference type="ARBA" id="ARBA00022692"/>
    </source>
</evidence>
<keyword evidence="12 15" id="KW-1133">Transmembrane helix</keyword>
<keyword evidence="5" id="KW-0997">Cell inner membrane</keyword>
<evidence type="ECO:0000313" key="18">
    <source>
        <dbReference type="EMBL" id="AXI03391.1"/>
    </source>
</evidence>
<evidence type="ECO:0000256" key="9">
    <source>
        <dbReference type="ARBA" id="ARBA00022741"/>
    </source>
</evidence>
<evidence type="ECO:0000259" key="17">
    <source>
        <dbReference type="PROSITE" id="PS50885"/>
    </source>
</evidence>
<dbReference type="InterPro" id="IPR004358">
    <property type="entry name" value="Sig_transdc_His_kin-like_C"/>
</dbReference>
<keyword evidence="8 15" id="KW-0812">Transmembrane</keyword>
<dbReference type="SMART" id="SM00387">
    <property type="entry name" value="HATPase_c"/>
    <property type="match status" value="1"/>
</dbReference>
<dbReference type="InterPro" id="IPR005467">
    <property type="entry name" value="His_kinase_dom"/>
</dbReference>
<dbReference type="AlphaFoldDB" id="A0A345P7Y2"/>
<reference evidence="18 19" key="1">
    <citation type="submission" date="2018-07" db="EMBL/GenBank/DDBJ databases">
        <title>Genome sequencing of Moraxellaceae gen. HYN0046.</title>
        <authorList>
            <person name="Kim M."/>
            <person name="Yi H."/>
        </authorList>
    </citation>
    <scope>NUCLEOTIDE SEQUENCE [LARGE SCALE GENOMIC DNA]</scope>
    <source>
        <strain evidence="18 19">HYN0046</strain>
    </source>
</reference>
<dbReference type="PROSITE" id="PS50109">
    <property type="entry name" value="HIS_KIN"/>
    <property type="match status" value="1"/>
</dbReference>
<evidence type="ECO:0000256" key="14">
    <source>
        <dbReference type="ARBA" id="ARBA00023136"/>
    </source>
</evidence>
<dbReference type="Pfam" id="PF02518">
    <property type="entry name" value="HATPase_c"/>
    <property type="match status" value="1"/>
</dbReference>
<organism evidence="18 19">
    <name type="scientific">Aquirhabdus parva</name>
    <dbReference type="NCBI Taxonomy" id="2283318"/>
    <lineage>
        <taxon>Bacteria</taxon>
        <taxon>Pseudomonadati</taxon>
        <taxon>Pseudomonadota</taxon>
        <taxon>Gammaproteobacteria</taxon>
        <taxon>Moraxellales</taxon>
        <taxon>Moraxellaceae</taxon>
        <taxon>Aquirhabdus</taxon>
    </lineage>
</organism>
<keyword evidence="13" id="KW-0902">Two-component regulatory system</keyword>
<gene>
    <name evidence="18" type="ORF">HYN46_11390</name>
</gene>
<dbReference type="SUPFAM" id="SSF55874">
    <property type="entry name" value="ATPase domain of HSP90 chaperone/DNA topoisomerase II/histidine kinase"/>
    <property type="match status" value="1"/>
</dbReference>
<evidence type="ECO:0000259" key="16">
    <source>
        <dbReference type="PROSITE" id="PS50109"/>
    </source>
</evidence>
<dbReference type="Gene3D" id="3.30.565.10">
    <property type="entry name" value="Histidine kinase-like ATPase, C-terminal domain"/>
    <property type="match status" value="1"/>
</dbReference>
<dbReference type="SMART" id="SM00388">
    <property type="entry name" value="HisKA"/>
    <property type="match status" value="1"/>
</dbReference>
<feature type="domain" description="HAMP" evidence="17">
    <location>
        <begin position="206"/>
        <end position="259"/>
    </location>
</feature>
<dbReference type="Proteomes" id="UP000253940">
    <property type="component" value="Chromosome"/>
</dbReference>
<protein>
    <recommendedName>
        <fullName evidence="3">histidine kinase</fullName>
        <ecNumber evidence="3">2.7.13.3</ecNumber>
    </recommendedName>
</protein>
<keyword evidence="14 15" id="KW-0472">Membrane</keyword>
<dbReference type="InterPro" id="IPR003660">
    <property type="entry name" value="HAMP_dom"/>
</dbReference>
<name>A0A345P7Y2_9GAMM</name>
<evidence type="ECO:0000256" key="3">
    <source>
        <dbReference type="ARBA" id="ARBA00012438"/>
    </source>
</evidence>
<dbReference type="SMART" id="SM00304">
    <property type="entry name" value="HAMP"/>
    <property type="match status" value="1"/>
</dbReference>
<dbReference type="OrthoDB" id="9804645at2"/>
<dbReference type="Gene3D" id="1.10.287.130">
    <property type="match status" value="1"/>
</dbReference>
<dbReference type="InterPro" id="IPR050980">
    <property type="entry name" value="2C_sensor_his_kinase"/>
</dbReference>
<accession>A0A345P7Y2</accession>
<dbReference type="PROSITE" id="PS50885">
    <property type="entry name" value="HAMP"/>
    <property type="match status" value="1"/>
</dbReference>
<proteinExistence type="predicted"/>
<evidence type="ECO:0000256" key="1">
    <source>
        <dbReference type="ARBA" id="ARBA00000085"/>
    </source>
</evidence>
<dbReference type="SUPFAM" id="SSF47384">
    <property type="entry name" value="Homodimeric domain of signal transducing histidine kinase"/>
    <property type="match status" value="1"/>
</dbReference>
<dbReference type="GO" id="GO:0000155">
    <property type="term" value="F:phosphorelay sensor kinase activity"/>
    <property type="evidence" value="ECO:0007669"/>
    <property type="project" value="InterPro"/>
</dbReference>
<dbReference type="RefSeq" id="WP_114899499.1">
    <property type="nucleotide sequence ID" value="NZ_CP031222.1"/>
</dbReference>
<evidence type="ECO:0000256" key="6">
    <source>
        <dbReference type="ARBA" id="ARBA00022553"/>
    </source>
</evidence>
<dbReference type="GO" id="GO:0005524">
    <property type="term" value="F:ATP binding"/>
    <property type="evidence" value="ECO:0007669"/>
    <property type="project" value="UniProtKB-KW"/>
</dbReference>
<dbReference type="Pfam" id="PF00512">
    <property type="entry name" value="HisKA"/>
    <property type="match status" value="1"/>
</dbReference>
<evidence type="ECO:0000313" key="19">
    <source>
        <dbReference type="Proteomes" id="UP000253940"/>
    </source>
</evidence>
<dbReference type="Pfam" id="PF00672">
    <property type="entry name" value="HAMP"/>
    <property type="match status" value="1"/>
</dbReference>
<sequence length="485" mass="55128">MNSEQPKPIRVTISLRQRWLLLSKQIDRFLKKLKPNSTAVRTTLLVSFVGLFSLFMSLAFFWRTLYLPEIRQHAHYLAINLELIREAEQQVLIDPFALDIHEWILERVGVEFVRDPAEFPSQRTNPLANFFTSELSKELSTELKEPVSVFFGFKPTPQLWIHFPSLGNVWIREPLLFYAQYDAALIIGWLLGIPLLTSIIILILVRQLNRPLALLQTSARRYTITGETPKLRVDSGPVEIRQVNTAFNQMISSLEQAAHDRTIMLAGISHDLRTPLTRMRLTAELMPDEDLREGMVYDIADMDEILAQFISYMRDGSDEETQLADINQILQEIVIQYKSSNILYQPQILPKISIRPLSIKRMVGNIVNNALRYGREPIYISATLLPTQLTLTIRDCGDGIQLDDLNSLTEPFVRGESARTTQGSGLGLAIVKRIAGLHGGTVNVHNHHEGGLEVSVTLPIYPSKMTSPNPKNKRINLIHSEVDHD</sequence>
<evidence type="ECO:0000256" key="10">
    <source>
        <dbReference type="ARBA" id="ARBA00022777"/>
    </source>
</evidence>
<dbReference type="PANTHER" id="PTHR44936:SF5">
    <property type="entry name" value="SENSOR HISTIDINE KINASE ENVZ"/>
    <property type="match status" value="1"/>
</dbReference>
<feature type="domain" description="Histidine kinase" evidence="16">
    <location>
        <begin position="267"/>
        <end position="462"/>
    </location>
</feature>
<evidence type="ECO:0000256" key="15">
    <source>
        <dbReference type="SAM" id="Phobius"/>
    </source>
</evidence>
<dbReference type="InterPro" id="IPR003661">
    <property type="entry name" value="HisK_dim/P_dom"/>
</dbReference>
<dbReference type="CDD" id="cd00082">
    <property type="entry name" value="HisKA"/>
    <property type="match status" value="1"/>
</dbReference>
<evidence type="ECO:0000256" key="5">
    <source>
        <dbReference type="ARBA" id="ARBA00022519"/>
    </source>
</evidence>